<dbReference type="PRINTS" id="PR01438">
    <property type="entry name" value="UNVRSLSTRESS"/>
</dbReference>
<dbReference type="Pfam" id="PF00582">
    <property type="entry name" value="Usp"/>
    <property type="match status" value="2"/>
</dbReference>
<gene>
    <name evidence="6" type="ORF">JZ00_06505</name>
</gene>
<name>A0A0B1Z395_9PSED</name>
<dbReference type="RefSeq" id="WP_039589716.1">
    <property type="nucleotide sequence ID" value="NZ_JQGJ02000005.1"/>
</dbReference>
<evidence type="ECO:0000259" key="5">
    <source>
        <dbReference type="Pfam" id="PF00582"/>
    </source>
</evidence>
<dbReference type="AlphaFoldDB" id="A0A0B1Z395"/>
<comment type="caution">
    <text evidence="6">The sequence shown here is derived from an EMBL/GenBank/DDBJ whole genome shotgun (WGS) entry which is preliminary data.</text>
</comment>
<reference evidence="7" key="1">
    <citation type="submission" date="2015-03" db="EMBL/GenBank/DDBJ databases">
        <title>Pseudomonas frederiksbergensis hydrocarbon degrader.</title>
        <authorList>
            <person name="Brown L.M."/>
            <person name="Ruiz O.N."/>
            <person name="Mueller S."/>
            <person name="Gunasekera T.S."/>
        </authorList>
    </citation>
    <scope>NUCLEOTIDE SEQUENCE [LARGE SCALE GENOMIC DNA]</scope>
    <source>
        <strain evidence="7">SI8</strain>
    </source>
</reference>
<organism evidence="6 7">
    <name type="scientific">Pseudomonas frederiksbergensis</name>
    <dbReference type="NCBI Taxonomy" id="104087"/>
    <lineage>
        <taxon>Bacteria</taxon>
        <taxon>Pseudomonadati</taxon>
        <taxon>Pseudomonadota</taxon>
        <taxon>Gammaproteobacteria</taxon>
        <taxon>Pseudomonadales</taxon>
        <taxon>Pseudomonadaceae</taxon>
        <taxon>Pseudomonas</taxon>
    </lineage>
</organism>
<comment type="similarity">
    <text evidence="2">Belongs to the universal stress protein A family.</text>
</comment>
<dbReference type="SUPFAM" id="SSF52402">
    <property type="entry name" value="Adenine nucleotide alpha hydrolases-like"/>
    <property type="match status" value="2"/>
</dbReference>
<dbReference type="Gene3D" id="3.40.50.12370">
    <property type="match status" value="1"/>
</dbReference>
<protein>
    <submittedName>
        <fullName evidence="6">Universal stress protein</fullName>
    </submittedName>
</protein>
<dbReference type="InterPro" id="IPR006016">
    <property type="entry name" value="UspA"/>
</dbReference>
<accession>A0A0B1Z395</accession>
<evidence type="ECO:0000256" key="1">
    <source>
        <dbReference type="ARBA" id="ARBA00004496"/>
    </source>
</evidence>
<evidence type="ECO:0000256" key="3">
    <source>
        <dbReference type="ARBA" id="ARBA00022490"/>
    </source>
</evidence>
<evidence type="ECO:0000313" key="6">
    <source>
        <dbReference type="EMBL" id="KHK65524.1"/>
    </source>
</evidence>
<comment type="function">
    <text evidence="4">Required for resistance to DNA-damaging agents.</text>
</comment>
<keyword evidence="3" id="KW-0963">Cytoplasm</keyword>
<evidence type="ECO:0000313" key="7">
    <source>
        <dbReference type="Proteomes" id="UP000030949"/>
    </source>
</evidence>
<evidence type="ECO:0000256" key="2">
    <source>
        <dbReference type="ARBA" id="ARBA00008791"/>
    </source>
</evidence>
<dbReference type="PANTHER" id="PTHR47892">
    <property type="entry name" value="UNIVERSAL STRESS PROTEIN E"/>
    <property type="match status" value="1"/>
</dbReference>
<dbReference type="Proteomes" id="UP000030949">
    <property type="component" value="Unassembled WGS sequence"/>
</dbReference>
<evidence type="ECO:0000256" key="4">
    <source>
        <dbReference type="ARBA" id="ARBA00037131"/>
    </source>
</evidence>
<dbReference type="GO" id="GO:0005737">
    <property type="term" value="C:cytoplasm"/>
    <property type="evidence" value="ECO:0007669"/>
    <property type="project" value="UniProtKB-SubCell"/>
</dbReference>
<feature type="domain" description="UspA" evidence="5">
    <location>
        <begin position="4"/>
        <end position="143"/>
    </location>
</feature>
<dbReference type="PANTHER" id="PTHR47892:SF1">
    <property type="entry name" value="UNIVERSAL STRESS PROTEIN E"/>
    <property type="match status" value="1"/>
</dbReference>
<sequence>MGQYQRLLLIVEPDLHPSAAMRRACALARASGAALHLCVFVQPPARTHLWGEKTDETEVQRHLHRYRRWMAEEAALLKEEGLNVETHVVWTTHPLLDILRYVEQFQPDLLIKDVTLEPMLKRVFATPLDCHLLRECPVPVHLVNQAVHGSPRRVVAAVDPSDPQANALNQRIVEVAAQMARQCDAALHLLYACDLSVAFNGEASLLAGAWDDDYVDALRESLHTAFINLAEQCGVPADRRHFTLGLPVPVIRDFVDGYEADVVVMGTAHRGGLERLIGSTTERALYSVPGSLLAVRG</sequence>
<proteinExistence type="inferred from homology"/>
<comment type="subcellular location">
    <subcellularLocation>
        <location evidence="1">Cytoplasm</location>
    </subcellularLocation>
</comment>
<dbReference type="OrthoDB" id="239260at2"/>
<dbReference type="InterPro" id="IPR006015">
    <property type="entry name" value="Universal_stress_UspA"/>
</dbReference>
<feature type="domain" description="UspA" evidence="5">
    <location>
        <begin position="152"/>
        <end position="296"/>
    </location>
</feature>
<dbReference type="EMBL" id="JQGJ01000003">
    <property type="protein sequence ID" value="KHK65524.1"/>
    <property type="molecule type" value="Genomic_DNA"/>
</dbReference>